<feature type="region of interest" description="Disordered" evidence="1">
    <location>
        <begin position="225"/>
        <end position="273"/>
    </location>
</feature>
<gene>
    <name evidence="2" type="ORF">DEO72_LG3g1595</name>
</gene>
<reference evidence="2 3" key="1">
    <citation type="submission" date="2019-04" db="EMBL/GenBank/DDBJ databases">
        <title>An improved genome assembly and genetic linkage map for asparagus bean, Vigna unguiculata ssp. sesquipedialis.</title>
        <authorList>
            <person name="Xia Q."/>
            <person name="Zhang R."/>
            <person name="Dong Y."/>
        </authorList>
    </citation>
    <scope>NUCLEOTIDE SEQUENCE [LARGE SCALE GENOMIC DNA]</scope>
    <source>
        <tissue evidence="2">Leaf</tissue>
    </source>
</reference>
<accession>A0A4D6LFU2</accession>
<keyword evidence="3" id="KW-1185">Reference proteome</keyword>
<dbReference type="AlphaFoldDB" id="A0A4D6LFU2"/>
<dbReference type="Proteomes" id="UP000501690">
    <property type="component" value="Linkage Group LG3"/>
</dbReference>
<organism evidence="2 3">
    <name type="scientific">Vigna unguiculata</name>
    <name type="common">Cowpea</name>
    <dbReference type="NCBI Taxonomy" id="3917"/>
    <lineage>
        <taxon>Eukaryota</taxon>
        <taxon>Viridiplantae</taxon>
        <taxon>Streptophyta</taxon>
        <taxon>Embryophyta</taxon>
        <taxon>Tracheophyta</taxon>
        <taxon>Spermatophyta</taxon>
        <taxon>Magnoliopsida</taxon>
        <taxon>eudicotyledons</taxon>
        <taxon>Gunneridae</taxon>
        <taxon>Pentapetalae</taxon>
        <taxon>rosids</taxon>
        <taxon>fabids</taxon>
        <taxon>Fabales</taxon>
        <taxon>Fabaceae</taxon>
        <taxon>Papilionoideae</taxon>
        <taxon>50 kb inversion clade</taxon>
        <taxon>NPAAA clade</taxon>
        <taxon>indigoferoid/millettioid clade</taxon>
        <taxon>Phaseoleae</taxon>
        <taxon>Vigna</taxon>
    </lineage>
</organism>
<evidence type="ECO:0000313" key="3">
    <source>
        <dbReference type="Proteomes" id="UP000501690"/>
    </source>
</evidence>
<dbReference type="EMBL" id="CP039347">
    <property type="protein sequence ID" value="QCD87064.1"/>
    <property type="molecule type" value="Genomic_DNA"/>
</dbReference>
<evidence type="ECO:0000256" key="1">
    <source>
        <dbReference type="SAM" id="MobiDB-lite"/>
    </source>
</evidence>
<protein>
    <submittedName>
        <fullName evidence="2">Uncharacterized protein</fullName>
    </submittedName>
</protein>
<proteinExistence type="predicted"/>
<evidence type="ECO:0000313" key="2">
    <source>
        <dbReference type="EMBL" id="QCD87064.1"/>
    </source>
</evidence>
<name>A0A4D6LFU2_VIGUN</name>
<sequence length="327" mass="36394">MVPNLQDSLVDVHVHGGTKRKVKLPIRVGKGKDVKKVRAAVMRAVSASGVKGSEAGLIELPETTGRKDIEINVPESLINSIDNMEPRALKGVRQASFFYENVDANDVRFDVNKDVVDGVLIDEEESSPEGNGENEAVDADVGVMSLSPCRPKSCTWVVSGIYHHQKPSPFHRQLARVLPSSSNHFRNLQQFASAPRRKHEQLHHRELPRTITTFTLHLPRTRTTPIPFASAPIINPSRNHQSPRELEPTRTSHGHHNSILSSRTSMAAAPPLAKKKDTFESALQNANQSSHCAARCWSNYKLLRKPNLGERRNCHVSYSQWTLNGQS</sequence>